<keyword evidence="7" id="KW-1185">Reference proteome</keyword>
<name>A0ABR7RW26_AQUAC</name>
<evidence type="ECO:0000313" key="6">
    <source>
        <dbReference type="EMBL" id="MBC9249530.1"/>
    </source>
</evidence>
<evidence type="ECO:0000259" key="5">
    <source>
        <dbReference type="PROSITE" id="PS50931"/>
    </source>
</evidence>
<keyword evidence="2" id="KW-0805">Transcription regulation</keyword>
<dbReference type="SUPFAM" id="SSF53850">
    <property type="entry name" value="Periplasmic binding protein-like II"/>
    <property type="match status" value="1"/>
</dbReference>
<dbReference type="Proteomes" id="UP000744555">
    <property type="component" value="Unassembled WGS sequence"/>
</dbReference>
<dbReference type="InterPro" id="IPR036390">
    <property type="entry name" value="WH_DNA-bd_sf"/>
</dbReference>
<dbReference type="EMBL" id="LZEU01000001">
    <property type="protein sequence ID" value="MBC9249530.1"/>
    <property type="molecule type" value="Genomic_DNA"/>
</dbReference>
<dbReference type="InterPro" id="IPR005119">
    <property type="entry name" value="LysR_subst-bd"/>
</dbReference>
<evidence type="ECO:0000256" key="1">
    <source>
        <dbReference type="ARBA" id="ARBA00009437"/>
    </source>
</evidence>
<evidence type="ECO:0000256" key="4">
    <source>
        <dbReference type="ARBA" id="ARBA00023163"/>
    </source>
</evidence>
<dbReference type="RefSeq" id="WP_187804662.1">
    <property type="nucleotide sequence ID" value="NZ_LZEU01000001.1"/>
</dbReference>
<proteinExistence type="inferred from homology"/>
<keyword evidence="4" id="KW-0804">Transcription</keyword>
<comment type="caution">
    <text evidence="6">The sequence shown here is derived from an EMBL/GenBank/DDBJ whole genome shotgun (WGS) entry which is preliminary data.</text>
</comment>
<protein>
    <submittedName>
        <fullName evidence="6">LysR family transcriptional regulator</fullName>
    </submittedName>
</protein>
<dbReference type="InterPro" id="IPR058163">
    <property type="entry name" value="LysR-type_TF_proteobact-type"/>
</dbReference>
<feature type="domain" description="HTH lysR-type" evidence="5">
    <location>
        <begin position="1"/>
        <end position="59"/>
    </location>
</feature>
<evidence type="ECO:0000256" key="2">
    <source>
        <dbReference type="ARBA" id="ARBA00023015"/>
    </source>
</evidence>
<dbReference type="Pfam" id="PF00126">
    <property type="entry name" value="HTH_1"/>
    <property type="match status" value="1"/>
</dbReference>
<reference evidence="6 7" key="1">
    <citation type="submission" date="2016-06" db="EMBL/GenBank/DDBJ databases">
        <authorList>
            <person name="Ramos C."/>
            <person name="Pintado A."/>
            <person name="Crespo-Gomez J.I."/>
        </authorList>
    </citation>
    <scope>NUCLEOTIDE SEQUENCE [LARGE SCALE GENOMIC DNA]</scope>
    <source>
        <strain evidence="6 7">AVO110</strain>
    </source>
</reference>
<dbReference type="Gene3D" id="1.10.10.10">
    <property type="entry name" value="Winged helix-like DNA-binding domain superfamily/Winged helix DNA-binding domain"/>
    <property type="match status" value="1"/>
</dbReference>
<dbReference type="PROSITE" id="PS50931">
    <property type="entry name" value="HTH_LYSR"/>
    <property type="match status" value="1"/>
</dbReference>
<dbReference type="InterPro" id="IPR000847">
    <property type="entry name" value="LysR_HTH_N"/>
</dbReference>
<dbReference type="Pfam" id="PF03466">
    <property type="entry name" value="LysR_substrate"/>
    <property type="match status" value="1"/>
</dbReference>
<comment type="similarity">
    <text evidence="1">Belongs to the LysR transcriptional regulatory family.</text>
</comment>
<sequence>MEQLKRMALFATVVDKGSMVGAAEALGMSPSAVSQQIGKLEQVTQVSLLHRTTRKLTLTEAGASFYQSCKQIVELAEQAEQRLAELRDAPVGELRIAAPVGFSGPLLTDALAPLLRAHPGLSLRLFFHDEPIDLIEQRIDLAIRVGAQEDSSLVARPLGDWPMLLCVAPAYLARCGTVQGPAQLSSLDWLSLSHDRAQQLTLLGPGGVQQRLRIESRVACNSILSVRQFTLAGMGVSVQPEPEIRAELASGALLVLLPEWQLAPVGIHIVTPRRDAQPAKVRYAIAALRRSLLAG</sequence>
<dbReference type="InterPro" id="IPR036388">
    <property type="entry name" value="WH-like_DNA-bd_sf"/>
</dbReference>
<dbReference type="PANTHER" id="PTHR30537:SF30">
    <property type="entry name" value="TRANSCRIPTIONAL REGULATOR-RELATED"/>
    <property type="match status" value="1"/>
</dbReference>
<evidence type="ECO:0000256" key="3">
    <source>
        <dbReference type="ARBA" id="ARBA00023125"/>
    </source>
</evidence>
<dbReference type="CDD" id="cd08422">
    <property type="entry name" value="PBP2_CrgA_like"/>
    <property type="match status" value="1"/>
</dbReference>
<dbReference type="SUPFAM" id="SSF46785">
    <property type="entry name" value="Winged helix' DNA-binding domain"/>
    <property type="match status" value="1"/>
</dbReference>
<gene>
    <name evidence="6" type="ORF">A9179_04475</name>
</gene>
<accession>A0ABR7RW26</accession>
<evidence type="ECO:0000313" key="7">
    <source>
        <dbReference type="Proteomes" id="UP000744555"/>
    </source>
</evidence>
<dbReference type="Gene3D" id="3.40.190.290">
    <property type="match status" value="1"/>
</dbReference>
<dbReference type="PANTHER" id="PTHR30537">
    <property type="entry name" value="HTH-TYPE TRANSCRIPTIONAL REGULATOR"/>
    <property type="match status" value="1"/>
</dbReference>
<keyword evidence="3" id="KW-0238">DNA-binding</keyword>
<organism evidence="6 7">
    <name type="scientific">Aquipseudomonas alcaligenes</name>
    <name type="common">Pseudomonas alcaligenes</name>
    <dbReference type="NCBI Taxonomy" id="43263"/>
    <lineage>
        <taxon>Bacteria</taxon>
        <taxon>Pseudomonadati</taxon>
        <taxon>Pseudomonadota</taxon>
        <taxon>Gammaproteobacteria</taxon>
        <taxon>Pseudomonadales</taxon>
        <taxon>Pseudomonadaceae</taxon>
        <taxon>Aquipseudomonas</taxon>
    </lineage>
</organism>